<accession>A0ABY4R4Z8</accession>
<comment type="similarity">
    <text evidence="10">Belongs to the drug/metabolite transporter (DMT) superfamily. Small multidrug resistance (SMR) (TC 2.A.7.1) family.</text>
</comment>
<evidence type="ECO:0000256" key="3">
    <source>
        <dbReference type="ARBA" id="ARBA00021112"/>
    </source>
</evidence>
<dbReference type="SUPFAM" id="SSF103481">
    <property type="entry name" value="Multidrug resistance efflux transporter EmrE"/>
    <property type="match status" value="1"/>
</dbReference>
<dbReference type="RefSeq" id="WP_249892007.1">
    <property type="nucleotide sequence ID" value="NZ_CP082904.1"/>
</dbReference>
<evidence type="ECO:0000256" key="7">
    <source>
        <dbReference type="ARBA" id="ARBA00022692"/>
    </source>
</evidence>
<evidence type="ECO:0000313" key="13">
    <source>
        <dbReference type="Proteomes" id="UP001056635"/>
    </source>
</evidence>
<protein>
    <recommendedName>
        <fullName evidence="3">Spermidine export protein MdtJ</fullName>
    </recommendedName>
</protein>
<evidence type="ECO:0000256" key="2">
    <source>
        <dbReference type="ARBA" id="ARBA00011358"/>
    </source>
</evidence>
<dbReference type="PANTHER" id="PTHR30561">
    <property type="entry name" value="SMR FAMILY PROTON-DEPENDENT DRUG EFFLUX TRANSPORTER SUGE"/>
    <property type="match status" value="1"/>
</dbReference>
<evidence type="ECO:0000256" key="4">
    <source>
        <dbReference type="ARBA" id="ARBA00022448"/>
    </source>
</evidence>
<evidence type="ECO:0000256" key="8">
    <source>
        <dbReference type="ARBA" id="ARBA00022989"/>
    </source>
</evidence>
<dbReference type="InterPro" id="IPR045324">
    <property type="entry name" value="Small_multidrug_res"/>
</dbReference>
<dbReference type="Proteomes" id="UP001056635">
    <property type="component" value="Chromosome"/>
</dbReference>
<evidence type="ECO:0000256" key="10">
    <source>
        <dbReference type="RuleBase" id="RU003942"/>
    </source>
</evidence>
<feature type="transmembrane region" description="Helical" evidence="11">
    <location>
        <begin position="86"/>
        <end position="105"/>
    </location>
</feature>
<gene>
    <name evidence="12" type="ORF">K6958_15800</name>
</gene>
<dbReference type="InterPro" id="IPR000390">
    <property type="entry name" value="Small_drug/metabolite_transptr"/>
</dbReference>
<reference evidence="12" key="1">
    <citation type="submission" date="2021-09" db="EMBL/GenBank/DDBJ databases">
        <title>First case of bloodstream infection caused by Mixta hanseatica sp. nov., a member of the Erwiniaceae family.</title>
        <authorList>
            <person name="Both A."/>
            <person name="Huang J."/>
            <person name="Wenzel P."/>
            <person name="Aepfelbacher M."/>
            <person name="Rohde H."/>
            <person name="Christner M."/>
            <person name="Hentschke M."/>
        </authorList>
    </citation>
    <scope>NUCLEOTIDE SEQUENCE</scope>
    <source>
        <strain evidence="12">X22927</strain>
    </source>
</reference>
<name>A0ABY4R4Z8_9GAMM</name>
<dbReference type="Pfam" id="PF00893">
    <property type="entry name" value="Multi_Drug_Res"/>
    <property type="match status" value="1"/>
</dbReference>
<evidence type="ECO:0000256" key="11">
    <source>
        <dbReference type="SAM" id="Phobius"/>
    </source>
</evidence>
<dbReference type="InterPro" id="IPR037185">
    <property type="entry name" value="EmrE-like"/>
</dbReference>
<feature type="transmembrane region" description="Helical" evidence="11">
    <location>
        <begin position="34"/>
        <end position="52"/>
    </location>
</feature>
<feature type="transmembrane region" description="Helical" evidence="11">
    <location>
        <begin position="59"/>
        <end position="80"/>
    </location>
</feature>
<comment type="subcellular location">
    <subcellularLocation>
        <location evidence="1">Cell inner membrane</location>
        <topology evidence="1">Multi-pass membrane protein</topology>
    </subcellularLocation>
    <subcellularLocation>
        <location evidence="10">Cell membrane</location>
        <topology evidence="10">Multi-pass membrane protein</topology>
    </subcellularLocation>
</comment>
<keyword evidence="5" id="KW-1003">Cell membrane</keyword>
<dbReference type="EMBL" id="CP082904">
    <property type="protein sequence ID" value="UQY43333.1"/>
    <property type="molecule type" value="Genomic_DNA"/>
</dbReference>
<dbReference type="PANTHER" id="PTHR30561:SF2">
    <property type="entry name" value="SPERMIDINE EXPORT PROTEIN MDTJ"/>
    <property type="match status" value="1"/>
</dbReference>
<evidence type="ECO:0000256" key="5">
    <source>
        <dbReference type="ARBA" id="ARBA00022475"/>
    </source>
</evidence>
<organism evidence="12 13">
    <name type="scientific">Mixta hanseatica</name>
    <dbReference type="NCBI Taxonomy" id="2872648"/>
    <lineage>
        <taxon>Bacteria</taxon>
        <taxon>Pseudomonadati</taxon>
        <taxon>Pseudomonadota</taxon>
        <taxon>Gammaproteobacteria</taxon>
        <taxon>Enterobacterales</taxon>
        <taxon>Erwiniaceae</taxon>
        <taxon>Mixta</taxon>
    </lineage>
</organism>
<evidence type="ECO:0000313" key="12">
    <source>
        <dbReference type="EMBL" id="UQY43333.1"/>
    </source>
</evidence>
<keyword evidence="6" id="KW-0997">Cell inner membrane</keyword>
<proteinExistence type="inferred from homology"/>
<evidence type="ECO:0000256" key="1">
    <source>
        <dbReference type="ARBA" id="ARBA00004429"/>
    </source>
</evidence>
<evidence type="ECO:0000256" key="9">
    <source>
        <dbReference type="ARBA" id="ARBA00023136"/>
    </source>
</evidence>
<evidence type="ECO:0000256" key="6">
    <source>
        <dbReference type="ARBA" id="ARBA00022519"/>
    </source>
</evidence>
<comment type="subunit">
    <text evidence="2">Forms a complex with MdtI.</text>
</comment>
<dbReference type="Gene3D" id="1.10.3730.20">
    <property type="match status" value="1"/>
</dbReference>
<keyword evidence="9 11" id="KW-0472">Membrane</keyword>
<sequence length="112" mass="12418">MSRAWCYLFLAIVAEVSSVVVMKLLSREAHWAGMLLMYFTIGLSFTFMALALKKIALAVAYATWESLGLLAVAAIGSLFFKEHLSVMQFIAIFLLLGGVMLVNIAENEHRES</sequence>
<keyword evidence="4" id="KW-0813">Transport</keyword>
<keyword evidence="7 10" id="KW-0812">Transmembrane</keyword>
<keyword evidence="8 11" id="KW-1133">Transmembrane helix</keyword>
<keyword evidence="13" id="KW-1185">Reference proteome</keyword>